<dbReference type="EMBL" id="JBEPCV010000021">
    <property type="protein sequence ID" value="MER6906337.1"/>
    <property type="molecule type" value="Genomic_DNA"/>
</dbReference>
<proteinExistence type="predicted"/>
<evidence type="ECO:0000313" key="2">
    <source>
        <dbReference type="Proteomes" id="UP001490330"/>
    </source>
</evidence>
<dbReference type="Proteomes" id="UP001490330">
    <property type="component" value="Unassembled WGS sequence"/>
</dbReference>
<comment type="caution">
    <text evidence="1">The sequence shown here is derived from an EMBL/GenBank/DDBJ whole genome shotgun (WGS) entry which is preliminary data.</text>
</comment>
<evidence type="ECO:0000313" key="1">
    <source>
        <dbReference type="EMBL" id="MER6906337.1"/>
    </source>
</evidence>
<dbReference type="RefSeq" id="WP_350720109.1">
    <property type="nucleotide sequence ID" value="NZ_JBEPCO010000018.1"/>
</dbReference>
<reference evidence="1 2" key="1">
    <citation type="submission" date="2024-06" db="EMBL/GenBank/DDBJ databases">
        <title>The Natural Products Discovery Center: Release of the First 8490 Sequenced Strains for Exploring Actinobacteria Biosynthetic Diversity.</title>
        <authorList>
            <person name="Kalkreuter E."/>
            <person name="Kautsar S.A."/>
            <person name="Yang D."/>
            <person name="Bader C.D."/>
            <person name="Teijaro C.N."/>
            <person name="Fluegel L."/>
            <person name="Davis C.M."/>
            <person name="Simpson J.R."/>
            <person name="Lauterbach L."/>
            <person name="Steele A.D."/>
            <person name="Gui C."/>
            <person name="Meng S."/>
            <person name="Li G."/>
            <person name="Viehrig K."/>
            <person name="Ye F."/>
            <person name="Su P."/>
            <person name="Kiefer A.F."/>
            <person name="Nichols A."/>
            <person name="Cepeda A.J."/>
            <person name="Yan W."/>
            <person name="Fan B."/>
            <person name="Jiang Y."/>
            <person name="Adhikari A."/>
            <person name="Zheng C.-J."/>
            <person name="Schuster L."/>
            <person name="Cowan T.M."/>
            <person name="Smanski M.J."/>
            <person name="Chevrette M.G."/>
            <person name="De Carvalho L.P.S."/>
            <person name="Shen B."/>
        </authorList>
    </citation>
    <scope>NUCLEOTIDE SEQUENCE [LARGE SCALE GENOMIC DNA]</scope>
    <source>
        <strain evidence="1 2">NPDC000632</strain>
    </source>
</reference>
<protein>
    <submittedName>
        <fullName evidence="1">Uncharacterized protein</fullName>
    </submittedName>
</protein>
<accession>A0ABV1VIM3</accession>
<organism evidence="1 2">
    <name type="scientific">Streptomyces flaveolus</name>
    <dbReference type="NCBI Taxonomy" id="67297"/>
    <lineage>
        <taxon>Bacteria</taxon>
        <taxon>Bacillati</taxon>
        <taxon>Actinomycetota</taxon>
        <taxon>Actinomycetes</taxon>
        <taxon>Kitasatosporales</taxon>
        <taxon>Streptomycetaceae</taxon>
        <taxon>Streptomyces</taxon>
    </lineage>
</organism>
<gene>
    <name evidence="1" type="ORF">ABT322_21760</name>
</gene>
<sequence>MGVLAVTLARIDDDRRLLRRIACVVADMLVTRRPWAAAPQLVLPGWTPGGGSCSGLHVVAHVQAEA</sequence>
<name>A0ABV1VIM3_9ACTN</name>
<keyword evidence="2" id="KW-1185">Reference proteome</keyword>